<dbReference type="EMBL" id="MU277264">
    <property type="protein sequence ID" value="KAI0056441.1"/>
    <property type="molecule type" value="Genomic_DNA"/>
</dbReference>
<protein>
    <submittedName>
        <fullName evidence="1">Phosphotransferase family protein</fullName>
    </submittedName>
</protein>
<accession>A0ACB8SKM6</accession>
<dbReference type="Proteomes" id="UP000814140">
    <property type="component" value="Unassembled WGS sequence"/>
</dbReference>
<proteinExistence type="predicted"/>
<sequence length="251" mass="28204">MSNPGSGTEVSATTPVRVKPKREEGCIAITHEKKYYEIDGAGGTVFVKRSLSRDEWLVNMKGEIVVPRITMERLRNKVAAIAFVRRNTQVPVPTVRAAFEDRGCYYIIMDTIPGVVMRDIPPEKKPAVVEEAARYMATLHETKSDVMGGFAGVACLPYRLDVAVPHDDPLEFGKAGLHEFVLCHNDLSQNNIIVDPETFKINGIIDWEYAGFYPREFDGAFYNRPGPSTALEGEENDVRRLLEILDECRRK</sequence>
<gene>
    <name evidence="1" type="ORF">BV25DRAFT_1832209</name>
</gene>
<reference evidence="1" key="1">
    <citation type="submission" date="2021-03" db="EMBL/GenBank/DDBJ databases">
        <authorList>
            <consortium name="DOE Joint Genome Institute"/>
            <person name="Ahrendt S."/>
            <person name="Looney B.P."/>
            <person name="Miyauchi S."/>
            <person name="Morin E."/>
            <person name="Drula E."/>
            <person name="Courty P.E."/>
            <person name="Chicoki N."/>
            <person name="Fauchery L."/>
            <person name="Kohler A."/>
            <person name="Kuo A."/>
            <person name="Labutti K."/>
            <person name="Pangilinan J."/>
            <person name="Lipzen A."/>
            <person name="Riley R."/>
            <person name="Andreopoulos W."/>
            <person name="He G."/>
            <person name="Johnson J."/>
            <person name="Barry K.W."/>
            <person name="Grigoriev I.V."/>
            <person name="Nagy L."/>
            <person name="Hibbett D."/>
            <person name="Henrissat B."/>
            <person name="Matheny P.B."/>
            <person name="Labbe J."/>
            <person name="Martin F."/>
        </authorList>
    </citation>
    <scope>NUCLEOTIDE SEQUENCE</scope>
    <source>
        <strain evidence="1">HHB10654</strain>
    </source>
</reference>
<comment type="caution">
    <text evidence="1">The sequence shown here is derived from an EMBL/GenBank/DDBJ whole genome shotgun (WGS) entry which is preliminary data.</text>
</comment>
<reference evidence="1" key="2">
    <citation type="journal article" date="2022" name="New Phytol.">
        <title>Evolutionary transition to the ectomycorrhizal habit in the genomes of a hyperdiverse lineage of mushroom-forming fungi.</title>
        <authorList>
            <person name="Looney B."/>
            <person name="Miyauchi S."/>
            <person name="Morin E."/>
            <person name="Drula E."/>
            <person name="Courty P.E."/>
            <person name="Kohler A."/>
            <person name="Kuo A."/>
            <person name="LaButti K."/>
            <person name="Pangilinan J."/>
            <person name="Lipzen A."/>
            <person name="Riley R."/>
            <person name="Andreopoulos W."/>
            <person name="He G."/>
            <person name="Johnson J."/>
            <person name="Nolan M."/>
            <person name="Tritt A."/>
            <person name="Barry K.W."/>
            <person name="Grigoriev I.V."/>
            <person name="Nagy L.G."/>
            <person name="Hibbett D."/>
            <person name="Henrissat B."/>
            <person name="Matheny P.B."/>
            <person name="Labbe J."/>
            <person name="Martin F.M."/>
        </authorList>
    </citation>
    <scope>NUCLEOTIDE SEQUENCE</scope>
    <source>
        <strain evidence="1">HHB10654</strain>
    </source>
</reference>
<evidence type="ECO:0000313" key="1">
    <source>
        <dbReference type="EMBL" id="KAI0056441.1"/>
    </source>
</evidence>
<organism evidence="1 2">
    <name type="scientific">Artomyces pyxidatus</name>
    <dbReference type="NCBI Taxonomy" id="48021"/>
    <lineage>
        <taxon>Eukaryota</taxon>
        <taxon>Fungi</taxon>
        <taxon>Dikarya</taxon>
        <taxon>Basidiomycota</taxon>
        <taxon>Agaricomycotina</taxon>
        <taxon>Agaricomycetes</taxon>
        <taxon>Russulales</taxon>
        <taxon>Auriscalpiaceae</taxon>
        <taxon>Artomyces</taxon>
    </lineage>
</organism>
<evidence type="ECO:0000313" key="2">
    <source>
        <dbReference type="Proteomes" id="UP000814140"/>
    </source>
</evidence>
<keyword evidence="2" id="KW-1185">Reference proteome</keyword>
<name>A0ACB8SKM6_9AGAM</name>